<organism evidence="1">
    <name type="scientific">Acididesulfobacillus acetoxydans</name>
    <dbReference type="NCBI Taxonomy" id="1561005"/>
    <lineage>
        <taxon>Bacteria</taxon>
        <taxon>Bacillati</taxon>
        <taxon>Bacillota</taxon>
        <taxon>Clostridia</taxon>
        <taxon>Eubacteriales</taxon>
        <taxon>Peptococcaceae</taxon>
        <taxon>Acididesulfobacillus</taxon>
    </lineage>
</organism>
<proteinExistence type="predicted"/>
<evidence type="ECO:0000313" key="3">
    <source>
        <dbReference type="Proteomes" id="UP001071230"/>
    </source>
</evidence>
<dbReference type="EMBL" id="LR746496">
    <property type="protein sequence ID" value="CAA7600310.1"/>
    <property type="molecule type" value="Genomic_DNA"/>
</dbReference>
<dbReference type="Proteomes" id="UP000836597">
    <property type="component" value="Chromosome"/>
</dbReference>
<sequence length="73" mass="8485">MPETEFRLTPHETLELHELLGNRITMLKKLNVSKTSVRNSALTGFIDDAIDRKTVEIREIQDFLDKRSPDTMQ</sequence>
<dbReference type="RefSeq" id="WP_240984002.1">
    <property type="nucleotide sequence ID" value="NZ_CDGJ01000015.1"/>
</dbReference>
<dbReference type="KEGG" id="aacx:DEACI_0963"/>
<evidence type="ECO:0000313" key="2">
    <source>
        <dbReference type="EMBL" id="CEJ06086.1"/>
    </source>
</evidence>
<keyword evidence="3" id="KW-1185">Reference proteome</keyword>
<accession>A0A8S0X3Q8</accession>
<dbReference type="AlphaFoldDB" id="A0A8S0X3Q8"/>
<reference evidence="1" key="2">
    <citation type="submission" date="2020-01" db="EMBL/GenBank/DDBJ databases">
        <authorList>
            <person name="Hornung B."/>
        </authorList>
    </citation>
    <scope>NUCLEOTIDE SEQUENCE</scope>
    <source>
        <strain evidence="1">PacBioINE</strain>
    </source>
</reference>
<dbReference type="Proteomes" id="UP001071230">
    <property type="component" value="Unassembled WGS sequence"/>
</dbReference>
<dbReference type="EMBL" id="CDGJ01000015">
    <property type="protein sequence ID" value="CEJ06086.1"/>
    <property type="molecule type" value="Genomic_DNA"/>
</dbReference>
<evidence type="ECO:0000313" key="1">
    <source>
        <dbReference type="EMBL" id="CAA7600310.1"/>
    </source>
</evidence>
<gene>
    <name evidence="2" type="ORF">DEACI_0532</name>
    <name evidence="1" type="ORF">DEACI_0963</name>
</gene>
<name>A0A8S0X3Q8_9FIRM</name>
<protein>
    <submittedName>
        <fullName evidence="1">Uncharacterized protein</fullName>
    </submittedName>
</protein>
<reference evidence="2" key="1">
    <citation type="submission" date="2014-11" db="EMBL/GenBank/DDBJ databases">
        <authorList>
            <person name="Hornung B.V."/>
        </authorList>
    </citation>
    <scope>NUCLEOTIDE SEQUENCE</scope>
    <source>
        <strain evidence="2">INE</strain>
    </source>
</reference>